<sequence length="263" mass="29761">MAEQRILTMEQGINFRELGGYQTKDGHTIKWHKLIRSGSLSDLTAADLTMLDQYGVRYDIDFRSPKEVLDEPDRVPGNAKYVYAPVFNVDETKNSDGQDKMAADLEKHPASGYRHMLKVYRMVANEHHAKKEYRRFFDNLLANDQPDEALLFHCTAGKDRTGMGAVYLLTALGVDFETIRQDYILTNAASVQRIDGAVAAAQKQGLSTDAVDSIKALWSVNADYLDAALAEIKRQSGNLEHYLRTELKLTKQEIADLRRIYLD</sequence>
<dbReference type="InterPro" id="IPR016130">
    <property type="entry name" value="Tyr_Pase_AS"/>
</dbReference>
<evidence type="ECO:0000313" key="3">
    <source>
        <dbReference type="Proteomes" id="UP000050920"/>
    </source>
</evidence>
<evidence type="ECO:0000256" key="1">
    <source>
        <dbReference type="ARBA" id="ARBA00009580"/>
    </source>
</evidence>
<dbReference type="RefSeq" id="WP_024623595.1">
    <property type="nucleotide sequence ID" value="NZ_AYGX02000083.1"/>
</dbReference>
<comment type="similarity">
    <text evidence="1">Belongs to the protein-tyrosine phosphatase family.</text>
</comment>
<dbReference type="InterPro" id="IPR026893">
    <property type="entry name" value="Tyr/Ser_Pase_IphP-type"/>
</dbReference>
<comment type="caution">
    <text evidence="2">The sequence shown here is derived from an EMBL/GenBank/DDBJ whole genome shotgun (WGS) entry which is preliminary data.</text>
</comment>
<dbReference type="SUPFAM" id="SSF52799">
    <property type="entry name" value="(Phosphotyrosine protein) phosphatases II"/>
    <property type="match status" value="1"/>
</dbReference>
<accession>A0A0R2NR69</accession>
<dbReference type="GO" id="GO:0004721">
    <property type="term" value="F:phosphoprotein phosphatase activity"/>
    <property type="evidence" value="ECO:0007669"/>
    <property type="project" value="InterPro"/>
</dbReference>
<proteinExistence type="inferred from homology"/>
<dbReference type="PANTHER" id="PTHR31126:SF1">
    <property type="entry name" value="TYROSINE SPECIFIC PROTEIN PHOSPHATASES DOMAIN-CONTAINING PROTEIN"/>
    <property type="match status" value="1"/>
</dbReference>
<keyword evidence="3" id="KW-1185">Reference proteome</keyword>
<name>A0A0R2NR69_9LACO</name>
<organism evidence="2 3">
    <name type="scientific">Lactiplantibacillus fabifermentans DSM 21115</name>
    <dbReference type="NCBI Taxonomy" id="1413187"/>
    <lineage>
        <taxon>Bacteria</taxon>
        <taxon>Bacillati</taxon>
        <taxon>Bacillota</taxon>
        <taxon>Bacilli</taxon>
        <taxon>Lactobacillales</taxon>
        <taxon>Lactobacillaceae</taxon>
        <taxon>Lactiplantibacillus</taxon>
    </lineage>
</organism>
<dbReference type="Proteomes" id="UP000050920">
    <property type="component" value="Unassembled WGS sequence"/>
</dbReference>
<protein>
    <submittedName>
        <fullName evidence="2">Protein-tyrosine-phosphatase</fullName>
    </submittedName>
</protein>
<dbReference type="AlphaFoldDB" id="A0A0R2NR69"/>
<dbReference type="EMBL" id="AYGX02000083">
    <property type="protein sequence ID" value="KRO27243.1"/>
    <property type="molecule type" value="Genomic_DNA"/>
</dbReference>
<evidence type="ECO:0000313" key="2">
    <source>
        <dbReference type="EMBL" id="KRO27243.1"/>
    </source>
</evidence>
<dbReference type="PROSITE" id="PS00383">
    <property type="entry name" value="TYR_PHOSPHATASE_1"/>
    <property type="match status" value="1"/>
</dbReference>
<dbReference type="Gene3D" id="3.90.190.10">
    <property type="entry name" value="Protein tyrosine phosphatase superfamily"/>
    <property type="match status" value="1"/>
</dbReference>
<dbReference type="Pfam" id="PF13350">
    <property type="entry name" value="Y_phosphatase3"/>
    <property type="match status" value="1"/>
</dbReference>
<dbReference type="InterPro" id="IPR029021">
    <property type="entry name" value="Prot-tyrosine_phosphatase-like"/>
</dbReference>
<gene>
    <name evidence="2" type="ORF">DY78_GL000214</name>
</gene>
<dbReference type="PANTHER" id="PTHR31126">
    <property type="entry name" value="TYROSINE-PROTEIN PHOSPHATASE"/>
    <property type="match status" value="1"/>
</dbReference>
<reference evidence="2 3" key="1">
    <citation type="journal article" date="2015" name="Genome Announc.">
        <title>Expanding the biotechnology potential of lactobacilli through comparative genomics of 213 strains and associated genera.</title>
        <authorList>
            <person name="Sun Z."/>
            <person name="Harris H.M."/>
            <person name="McCann A."/>
            <person name="Guo C."/>
            <person name="Argimon S."/>
            <person name="Zhang W."/>
            <person name="Yang X."/>
            <person name="Jeffery I.B."/>
            <person name="Cooney J.C."/>
            <person name="Kagawa T.F."/>
            <person name="Liu W."/>
            <person name="Song Y."/>
            <person name="Salvetti E."/>
            <person name="Wrobel A."/>
            <person name="Rasinkangas P."/>
            <person name="Parkhill J."/>
            <person name="Rea M.C."/>
            <person name="O'Sullivan O."/>
            <person name="Ritari J."/>
            <person name="Douillard F.P."/>
            <person name="Paul Ross R."/>
            <person name="Yang R."/>
            <person name="Briner A.E."/>
            <person name="Felis G.E."/>
            <person name="de Vos W.M."/>
            <person name="Barrangou R."/>
            <person name="Klaenhammer T.R."/>
            <person name="Caufield P.W."/>
            <person name="Cui Y."/>
            <person name="Zhang H."/>
            <person name="O'Toole P.W."/>
        </authorList>
    </citation>
    <scope>NUCLEOTIDE SEQUENCE [LARGE SCALE GENOMIC DNA]</scope>
    <source>
        <strain evidence="2 3">DSM 21115</strain>
    </source>
</reference>